<organism evidence="3 4">
    <name type="scientific">Rhodococcus antarcticus</name>
    <dbReference type="NCBI Taxonomy" id="2987751"/>
    <lineage>
        <taxon>Bacteria</taxon>
        <taxon>Bacillati</taxon>
        <taxon>Actinomycetota</taxon>
        <taxon>Actinomycetes</taxon>
        <taxon>Mycobacteriales</taxon>
        <taxon>Nocardiaceae</taxon>
        <taxon>Rhodococcus</taxon>
    </lineage>
</organism>
<feature type="domain" description="MobA/VirD2-like nuclease" evidence="2">
    <location>
        <begin position="75"/>
        <end position="172"/>
    </location>
</feature>
<name>A0ABY6P5V8_9NOCA</name>
<sequence length="526" mass="56156">MITVAKKGSRTRGLVEYLFGPGRHEEHTNQRIVAAWDVGWEGITHPDEVQRALLTAELDRPIATLESLSGERAPAQHVYHVSISNHGEDRNLSDAEWSLVAHAVAEKLGFTETDTRAGVRWIAVHHGAASGDRDHIHIQATLVREDGRAVRLQSDRRALREVATEMRERFGLEVRTREVGAGTPPLSRVEVQRQVQTREESVREELRRTVRACATAARTESEFVAMATEHRVVLRPRWDTGTGRTTVVGYSAARPTSPTSGQDLVWFGGGKLGKDLTLPALRAGWAQDPSAVPAWRSVDDPRHTTAGPATTGTGRRRPELTTGGDTQEVAAARAVHEVREALRAVPVGDGRAWSAAARDGAGVLAAAAQALEGRPAVSVSLAAHALAEAVDKQPGRHVPPAVGEGRLGSAARAMLTVIGASADGVGTAVLLTQVLRLSESIAEAHAQAGRLALARAAALSAERNVTALALVGGPRELGPVPNPAMAWAMEQARRAARTPITRPLASPNQAAPPVRGRPTRDLDRGM</sequence>
<evidence type="ECO:0000256" key="1">
    <source>
        <dbReference type="SAM" id="MobiDB-lite"/>
    </source>
</evidence>
<dbReference type="EMBL" id="CP110618">
    <property type="protein sequence ID" value="UZJ27059.1"/>
    <property type="molecule type" value="Genomic_DNA"/>
</dbReference>
<reference evidence="3" key="1">
    <citation type="submission" date="2022-10" db="EMBL/GenBank/DDBJ databases">
        <title>Rhodococcus sp.75.</title>
        <authorList>
            <person name="Sun M."/>
        </authorList>
    </citation>
    <scope>NUCLEOTIDE SEQUENCE</scope>
    <source>
        <strain evidence="3">75</strain>
        <plasmid evidence="3">unnamed3</plasmid>
    </source>
</reference>
<dbReference type="Proteomes" id="UP001164965">
    <property type="component" value="Plasmid unnamed3"/>
</dbReference>
<dbReference type="InterPro" id="IPR005094">
    <property type="entry name" value="Endonuclease_MobA/VirD2"/>
</dbReference>
<geneLocation type="plasmid" evidence="3 4">
    <name>unnamed3</name>
</geneLocation>
<evidence type="ECO:0000313" key="3">
    <source>
        <dbReference type="EMBL" id="UZJ27059.1"/>
    </source>
</evidence>
<gene>
    <name evidence="3" type="ORF">RHODO2019_19055</name>
</gene>
<proteinExistence type="predicted"/>
<evidence type="ECO:0000259" key="2">
    <source>
        <dbReference type="Pfam" id="PF03432"/>
    </source>
</evidence>
<feature type="compositionally biased region" description="Low complexity" evidence="1">
    <location>
        <begin position="304"/>
        <end position="313"/>
    </location>
</feature>
<keyword evidence="3" id="KW-0614">Plasmid</keyword>
<dbReference type="Pfam" id="PF03432">
    <property type="entry name" value="Relaxase"/>
    <property type="match status" value="1"/>
</dbReference>
<protein>
    <submittedName>
        <fullName evidence="3">Relaxase/mobilization nuclease domain-containing protein</fullName>
    </submittedName>
</protein>
<dbReference type="RefSeq" id="WP_265385163.1">
    <property type="nucleotide sequence ID" value="NZ_CP110618.1"/>
</dbReference>
<keyword evidence="4" id="KW-1185">Reference proteome</keyword>
<accession>A0ABY6P5V8</accession>
<evidence type="ECO:0000313" key="4">
    <source>
        <dbReference type="Proteomes" id="UP001164965"/>
    </source>
</evidence>
<feature type="region of interest" description="Disordered" evidence="1">
    <location>
        <begin position="292"/>
        <end position="322"/>
    </location>
</feature>
<feature type="region of interest" description="Disordered" evidence="1">
    <location>
        <begin position="496"/>
        <end position="526"/>
    </location>
</feature>